<dbReference type="AlphaFoldDB" id="A0A2P2Q7H7"/>
<accession>A0A2P2Q7H7</accession>
<protein>
    <submittedName>
        <fullName evidence="1">MATE efflux family protein 1</fullName>
    </submittedName>
</protein>
<dbReference type="EMBL" id="GGEC01082428">
    <property type="protein sequence ID" value="MBX62912.1"/>
    <property type="molecule type" value="Transcribed_RNA"/>
</dbReference>
<sequence>MQKGILSPPMDGREEPFSAINWTGNRQKYAKLWNAISPEEGG</sequence>
<evidence type="ECO:0000313" key="1">
    <source>
        <dbReference type="EMBL" id="MBX62912.1"/>
    </source>
</evidence>
<proteinExistence type="predicted"/>
<organism evidence="1">
    <name type="scientific">Rhizophora mucronata</name>
    <name type="common">Asiatic mangrove</name>
    <dbReference type="NCBI Taxonomy" id="61149"/>
    <lineage>
        <taxon>Eukaryota</taxon>
        <taxon>Viridiplantae</taxon>
        <taxon>Streptophyta</taxon>
        <taxon>Embryophyta</taxon>
        <taxon>Tracheophyta</taxon>
        <taxon>Spermatophyta</taxon>
        <taxon>Magnoliopsida</taxon>
        <taxon>eudicotyledons</taxon>
        <taxon>Gunneridae</taxon>
        <taxon>Pentapetalae</taxon>
        <taxon>rosids</taxon>
        <taxon>fabids</taxon>
        <taxon>Malpighiales</taxon>
        <taxon>Rhizophoraceae</taxon>
        <taxon>Rhizophora</taxon>
    </lineage>
</organism>
<name>A0A2P2Q7H7_RHIMU</name>
<reference evidence="1" key="1">
    <citation type="submission" date="2018-02" db="EMBL/GenBank/DDBJ databases">
        <title>Rhizophora mucronata_Transcriptome.</title>
        <authorList>
            <person name="Meera S.P."/>
            <person name="Sreeshan A."/>
            <person name="Augustine A."/>
        </authorList>
    </citation>
    <scope>NUCLEOTIDE SEQUENCE</scope>
    <source>
        <tissue evidence="1">Leaf</tissue>
    </source>
</reference>